<comment type="caution">
    <text evidence="7">The sequence shown here is derived from an EMBL/GenBank/DDBJ whole genome shotgun (WGS) entry which is preliminary data.</text>
</comment>
<dbReference type="RefSeq" id="WP_344721630.1">
    <property type="nucleotide sequence ID" value="NZ_BAAAUS010000008.1"/>
</dbReference>
<sequence length="343" mass="38174">MESAIPAHLITERSRPRRVPDDYAPPYPSFVARSRPQVQQVVMAYLGLQFRGDEPTGALDVLDTAFADSDGPGHHDRARQVAPDGTTDIVSIAYWDDPAAFERWFVTHRESWLGDAVRDGLGRWAEVLRPTVEEHETLSSSLGRPEGVAVLADGWSGEVQEHGYWGGMRDRIPLSQTDALAPVGSPVVERDGGRVRIRPHGGICLIRSGQDWGDTEGTERLMYLQDVEPVLRAGMEFLRDDGRTIGCFSNRYLTVVENGEPVDRSFGMSWWRSLDVLERWAESHPTHVAIFGAAMRYLSTLGPAARLRLYHEVSVVRADEASFEYVDCREGTGLLGAFAEDPL</sequence>
<organism evidence="7 8">
    <name type="scientific">Pseudonocardia yunnanensis</name>
    <dbReference type="NCBI Taxonomy" id="58107"/>
    <lineage>
        <taxon>Bacteria</taxon>
        <taxon>Bacillati</taxon>
        <taxon>Actinomycetota</taxon>
        <taxon>Actinomycetes</taxon>
        <taxon>Pseudonocardiales</taxon>
        <taxon>Pseudonocardiaceae</taxon>
        <taxon>Pseudonocardia</taxon>
    </lineage>
</organism>
<keyword evidence="8" id="KW-1185">Reference proteome</keyword>
<keyword evidence="2" id="KW-0349">Heme</keyword>
<evidence type="ECO:0000256" key="6">
    <source>
        <dbReference type="ARBA" id="ARBA00034312"/>
    </source>
</evidence>
<proteinExistence type="inferred from homology"/>
<comment type="similarity">
    <text evidence="6">Belongs to the heme-containing dehydratase family.</text>
</comment>
<gene>
    <name evidence="7" type="ORF">ACFSJD_35515</name>
</gene>
<comment type="cofactor">
    <cofactor evidence="1">
        <name>heme b</name>
        <dbReference type="ChEBI" id="CHEBI:60344"/>
    </cofactor>
</comment>
<keyword evidence="3" id="KW-0479">Metal-binding</keyword>
<accession>A0ABW4FA04</accession>
<evidence type="ECO:0000256" key="3">
    <source>
        <dbReference type="ARBA" id="ARBA00022723"/>
    </source>
</evidence>
<keyword evidence="4" id="KW-0408">Iron</keyword>
<evidence type="ECO:0000313" key="8">
    <source>
        <dbReference type="Proteomes" id="UP001597114"/>
    </source>
</evidence>
<protein>
    <submittedName>
        <fullName evidence="7">Phenylacetaldoxime dehydratase family protein</fullName>
    </submittedName>
</protein>
<dbReference type="InterPro" id="IPR025702">
    <property type="entry name" value="OXD"/>
</dbReference>
<evidence type="ECO:0000313" key="7">
    <source>
        <dbReference type="EMBL" id="MFD1522845.1"/>
    </source>
</evidence>
<keyword evidence="5" id="KW-0456">Lyase</keyword>
<dbReference type="EMBL" id="JBHUCO010000049">
    <property type="protein sequence ID" value="MFD1522845.1"/>
    <property type="molecule type" value="Genomic_DNA"/>
</dbReference>
<name>A0ABW4FA04_9PSEU</name>
<evidence type="ECO:0000256" key="2">
    <source>
        <dbReference type="ARBA" id="ARBA00022617"/>
    </source>
</evidence>
<evidence type="ECO:0000256" key="1">
    <source>
        <dbReference type="ARBA" id="ARBA00001970"/>
    </source>
</evidence>
<dbReference type="Pfam" id="PF13816">
    <property type="entry name" value="Dehydratase_hem"/>
    <property type="match status" value="1"/>
</dbReference>
<evidence type="ECO:0000256" key="5">
    <source>
        <dbReference type="ARBA" id="ARBA00023239"/>
    </source>
</evidence>
<evidence type="ECO:0000256" key="4">
    <source>
        <dbReference type="ARBA" id="ARBA00023004"/>
    </source>
</evidence>
<dbReference type="Proteomes" id="UP001597114">
    <property type="component" value="Unassembled WGS sequence"/>
</dbReference>
<reference evidence="8" key="1">
    <citation type="journal article" date="2019" name="Int. J. Syst. Evol. Microbiol.">
        <title>The Global Catalogue of Microorganisms (GCM) 10K type strain sequencing project: providing services to taxonomists for standard genome sequencing and annotation.</title>
        <authorList>
            <consortium name="The Broad Institute Genomics Platform"/>
            <consortium name="The Broad Institute Genome Sequencing Center for Infectious Disease"/>
            <person name="Wu L."/>
            <person name="Ma J."/>
        </authorList>
    </citation>
    <scope>NUCLEOTIDE SEQUENCE [LARGE SCALE GENOMIC DNA]</scope>
    <source>
        <strain evidence="8">CCM 7043</strain>
    </source>
</reference>